<keyword evidence="5 9" id="KW-0378">Hydrolase</keyword>
<dbReference type="PANTHER" id="PTHR32481:SF20">
    <property type="entry name" value="AMINOPEPTIDASE YSDC"/>
    <property type="match status" value="1"/>
</dbReference>
<dbReference type="InterPro" id="IPR051464">
    <property type="entry name" value="Peptidase_M42_aminopept"/>
</dbReference>
<evidence type="ECO:0000313" key="9">
    <source>
        <dbReference type="EMBL" id="CAA9549653.1"/>
    </source>
</evidence>
<dbReference type="AlphaFoldDB" id="A0A6J4UFU1"/>
<dbReference type="GO" id="GO:0004177">
    <property type="term" value="F:aminopeptidase activity"/>
    <property type="evidence" value="ECO:0007669"/>
    <property type="project" value="UniProtKB-UniRule"/>
</dbReference>
<keyword evidence="4 8" id="KW-0479">Metal-binding</keyword>
<dbReference type="EC" id="3.4.11.-" evidence="9"/>
<evidence type="ECO:0000256" key="4">
    <source>
        <dbReference type="ARBA" id="ARBA00022723"/>
    </source>
</evidence>
<dbReference type="GO" id="GO:0046872">
    <property type="term" value="F:metal ion binding"/>
    <property type="evidence" value="ECO:0007669"/>
    <property type="project" value="UniProtKB-UniRule"/>
</dbReference>
<accession>A0A6J4UFU1</accession>
<name>A0A6J4UFU1_9BACT</name>
<evidence type="ECO:0000256" key="6">
    <source>
        <dbReference type="PIRNR" id="PIRNR001123"/>
    </source>
</evidence>
<evidence type="ECO:0000256" key="8">
    <source>
        <dbReference type="PIRSR" id="PIRSR001123-2"/>
    </source>
</evidence>
<dbReference type="Gene3D" id="3.40.630.10">
    <property type="entry name" value="Zn peptidases"/>
    <property type="match status" value="1"/>
</dbReference>
<reference evidence="9" key="1">
    <citation type="submission" date="2020-02" db="EMBL/GenBank/DDBJ databases">
        <authorList>
            <person name="Meier V. D."/>
        </authorList>
    </citation>
    <scope>NUCLEOTIDE SEQUENCE</scope>
    <source>
        <strain evidence="9">AVDCRST_MAG18</strain>
    </source>
</reference>
<dbReference type="InterPro" id="IPR008007">
    <property type="entry name" value="Peptidase_M42"/>
</dbReference>
<dbReference type="SUPFAM" id="SSF101821">
    <property type="entry name" value="Aminopeptidase/glucanase lid domain"/>
    <property type="match status" value="1"/>
</dbReference>
<dbReference type="Pfam" id="PF05343">
    <property type="entry name" value="Peptidase_M42"/>
    <property type="match status" value="1"/>
</dbReference>
<evidence type="ECO:0000256" key="5">
    <source>
        <dbReference type="ARBA" id="ARBA00022801"/>
    </source>
</evidence>
<feature type="binding site" evidence="8">
    <location>
        <position position="180"/>
    </location>
    <ligand>
        <name>Zn(2+)</name>
        <dbReference type="ChEBI" id="CHEBI:29105"/>
        <label>2</label>
    </ligand>
</feature>
<dbReference type="InterPro" id="IPR023367">
    <property type="entry name" value="Peptidase_M42_dom2"/>
</dbReference>
<dbReference type="SUPFAM" id="SSF53187">
    <property type="entry name" value="Zn-dependent exopeptidases"/>
    <property type="match status" value="1"/>
</dbReference>
<keyword evidence="2 9" id="KW-0031">Aminopeptidase</keyword>
<evidence type="ECO:0000256" key="3">
    <source>
        <dbReference type="ARBA" id="ARBA00022670"/>
    </source>
</evidence>
<feature type="binding site" evidence="8">
    <location>
        <position position="68"/>
    </location>
    <ligand>
        <name>Zn(2+)</name>
        <dbReference type="ChEBI" id="CHEBI:29105"/>
        <label>1</label>
    </ligand>
</feature>
<evidence type="ECO:0000256" key="1">
    <source>
        <dbReference type="ARBA" id="ARBA00006272"/>
    </source>
</evidence>
<protein>
    <submittedName>
        <fullName evidence="9">Deblocking aminopeptidase</fullName>
        <ecNumber evidence="9">3.4.11.-</ecNumber>
    </submittedName>
</protein>
<dbReference type="Gene3D" id="2.40.30.40">
    <property type="entry name" value="Peptidase M42, domain 2"/>
    <property type="match status" value="1"/>
</dbReference>
<evidence type="ECO:0000256" key="7">
    <source>
        <dbReference type="PIRSR" id="PIRSR001123-1"/>
    </source>
</evidence>
<proteinExistence type="inferred from homology"/>
<dbReference type="PANTHER" id="PTHR32481">
    <property type="entry name" value="AMINOPEPTIDASE"/>
    <property type="match status" value="1"/>
</dbReference>
<evidence type="ECO:0000256" key="2">
    <source>
        <dbReference type="ARBA" id="ARBA00022438"/>
    </source>
</evidence>
<comment type="cofactor">
    <cofactor evidence="8">
        <name>a divalent metal cation</name>
        <dbReference type="ChEBI" id="CHEBI:60240"/>
    </cofactor>
    <text evidence="8">Binds 2 divalent metal cations per subunit.</text>
</comment>
<keyword evidence="3" id="KW-0645">Protease</keyword>
<feature type="binding site" evidence="8">
    <location>
        <position position="214"/>
    </location>
    <ligand>
        <name>Zn(2+)</name>
        <dbReference type="ChEBI" id="CHEBI:29105"/>
        <label>2</label>
    </ligand>
</feature>
<organism evidence="9">
    <name type="scientific">uncultured Thermomicrobiales bacterium</name>
    <dbReference type="NCBI Taxonomy" id="1645740"/>
    <lineage>
        <taxon>Bacteria</taxon>
        <taxon>Pseudomonadati</taxon>
        <taxon>Thermomicrobiota</taxon>
        <taxon>Thermomicrobia</taxon>
        <taxon>Thermomicrobiales</taxon>
        <taxon>environmental samples</taxon>
    </lineage>
</organism>
<dbReference type="PIRSF" id="PIRSF001123">
    <property type="entry name" value="PepA_GA"/>
    <property type="match status" value="1"/>
</dbReference>
<dbReference type="CDD" id="cd05656">
    <property type="entry name" value="M42_Frv"/>
    <property type="match status" value="1"/>
</dbReference>
<dbReference type="EMBL" id="CADCWN010000015">
    <property type="protein sequence ID" value="CAA9549653.1"/>
    <property type="molecule type" value="Genomic_DNA"/>
</dbReference>
<feature type="binding site" evidence="8">
    <location>
        <position position="180"/>
    </location>
    <ligand>
        <name>Zn(2+)</name>
        <dbReference type="ChEBI" id="CHEBI:29105"/>
        <label>1</label>
    </ligand>
</feature>
<gene>
    <name evidence="9" type="ORF">AVDCRST_MAG18-200</name>
</gene>
<comment type="similarity">
    <text evidence="1 6">Belongs to the peptidase M42 family.</text>
</comment>
<feature type="binding site" evidence="8">
    <location>
        <position position="236"/>
    </location>
    <ligand>
        <name>Zn(2+)</name>
        <dbReference type="ChEBI" id="CHEBI:29105"/>
        <label>1</label>
    </ligand>
</feature>
<sequence>MRDESRGFLHGLLEAAGPSNYEIEAARVWRAEAERFCAEVAADVNGNSIARLRGDAPAGAKKVLLCGHIDEIGLIITHVNDDGTLAFRGIGGWDPQVLVGQRVRVLARGGGVTGVIGRKAIHLLRGDDRDRAVKLDDLWIDIGAKEKAEAAARVRVGDAAVIDVAPIMLTDDLIASRALDDRCCAFIALETLRLLSEGEPPRCDVYAAATVQEEITFRGAHTVAATVAPDVAIALDVTHASDRPGVSPQEVGAHACGSGAAISRGSVSNDLLVDLLIATAEREGLPYTLEASGGRSGTDADALVVNGRGTAGGVISVPCRYMHSPVEVVSLTDLETCAKLLAAAIRAIGPETDFVPR</sequence>
<feature type="binding site" evidence="8">
    <location>
        <position position="323"/>
    </location>
    <ligand>
        <name>Zn(2+)</name>
        <dbReference type="ChEBI" id="CHEBI:29105"/>
        <label>2</label>
    </ligand>
</feature>
<feature type="active site" description="Proton acceptor" evidence="7">
    <location>
        <position position="213"/>
    </location>
</feature>
<dbReference type="GO" id="GO:0006508">
    <property type="term" value="P:proteolysis"/>
    <property type="evidence" value="ECO:0007669"/>
    <property type="project" value="UniProtKB-KW"/>
</dbReference>